<dbReference type="PROSITE" id="PS50076">
    <property type="entry name" value="DNAJ_2"/>
    <property type="match status" value="1"/>
</dbReference>
<evidence type="ECO:0000313" key="3">
    <source>
        <dbReference type="EMBL" id="CAK9026127.1"/>
    </source>
</evidence>
<protein>
    <recommendedName>
        <fullName evidence="2">J domain-containing protein</fullName>
    </recommendedName>
</protein>
<dbReference type="InterPro" id="IPR036869">
    <property type="entry name" value="J_dom_sf"/>
</dbReference>
<feature type="region of interest" description="Disordered" evidence="1">
    <location>
        <begin position="120"/>
        <end position="205"/>
    </location>
</feature>
<feature type="compositionally biased region" description="Polar residues" evidence="1">
    <location>
        <begin position="14"/>
        <end position="30"/>
    </location>
</feature>
<dbReference type="Gene3D" id="1.10.287.110">
    <property type="entry name" value="DnaJ domain"/>
    <property type="match status" value="1"/>
</dbReference>
<comment type="caution">
    <text evidence="3">The sequence shown here is derived from an EMBL/GenBank/DDBJ whole genome shotgun (WGS) entry which is preliminary data.</text>
</comment>
<feature type="region of interest" description="Disordered" evidence="1">
    <location>
        <begin position="1"/>
        <end position="47"/>
    </location>
</feature>
<dbReference type="InterPro" id="IPR001623">
    <property type="entry name" value="DnaJ_domain"/>
</dbReference>
<evidence type="ECO:0000313" key="4">
    <source>
        <dbReference type="Proteomes" id="UP001642484"/>
    </source>
</evidence>
<dbReference type="SMART" id="SM00271">
    <property type="entry name" value="DnaJ"/>
    <property type="match status" value="1"/>
</dbReference>
<name>A0ABP0KH36_9DINO</name>
<gene>
    <name evidence="3" type="ORF">CCMP2556_LOCUS16250</name>
</gene>
<dbReference type="EMBL" id="CAXAMN010008668">
    <property type="protein sequence ID" value="CAK9026127.1"/>
    <property type="molecule type" value="Genomic_DNA"/>
</dbReference>
<feature type="domain" description="J" evidence="2">
    <location>
        <begin position="309"/>
        <end position="372"/>
    </location>
</feature>
<evidence type="ECO:0000256" key="1">
    <source>
        <dbReference type="SAM" id="MobiDB-lite"/>
    </source>
</evidence>
<dbReference type="Proteomes" id="UP001642484">
    <property type="component" value="Unassembled WGS sequence"/>
</dbReference>
<evidence type="ECO:0000259" key="2">
    <source>
        <dbReference type="PROSITE" id="PS50076"/>
    </source>
</evidence>
<dbReference type="SUPFAM" id="SSF46565">
    <property type="entry name" value="Chaperone J-domain"/>
    <property type="match status" value="1"/>
</dbReference>
<reference evidence="3 4" key="1">
    <citation type="submission" date="2024-02" db="EMBL/GenBank/DDBJ databases">
        <authorList>
            <person name="Chen Y."/>
            <person name="Shah S."/>
            <person name="Dougan E. K."/>
            <person name="Thang M."/>
            <person name="Chan C."/>
        </authorList>
    </citation>
    <scope>NUCLEOTIDE SEQUENCE [LARGE SCALE GENOMIC DNA]</scope>
</reference>
<dbReference type="Pfam" id="PF00226">
    <property type="entry name" value="DnaJ"/>
    <property type="match status" value="1"/>
</dbReference>
<feature type="compositionally biased region" description="Polar residues" evidence="1">
    <location>
        <begin position="130"/>
        <end position="144"/>
    </location>
</feature>
<accession>A0ABP0KH36</accession>
<keyword evidence="4" id="KW-1185">Reference proteome</keyword>
<proteinExistence type="predicted"/>
<dbReference type="CDD" id="cd06257">
    <property type="entry name" value="DnaJ"/>
    <property type="match status" value="1"/>
</dbReference>
<organism evidence="3 4">
    <name type="scientific">Durusdinium trenchii</name>
    <dbReference type="NCBI Taxonomy" id="1381693"/>
    <lineage>
        <taxon>Eukaryota</taxon>
        <taxon>Sar</taxon>
        <taxon>Alveolata</taxon>
        <taxon>Dinophyceae</taxon>
        <taxon>Suessiales</taxon>
        <taxon>Symbiodiniaceae</taxon>
        <taxon>Durusdinium</taxon>
    </lineage>
</organism>
<sequence>MQPLLYSNPPPGRPSSSFKAGASTSITSPGAKTYPPSGGHVASTSSPLWAQTSSGYVTVKQGQASHRIQTAQASEDADAVRRVDAAFSPTLKNSVKRAHWSQRSGAPDLQERVVSEVIRTPRRVQGASGSGSFSTPHTTSSVGSVPQHKQLKQMDQGSVRGAVSQSTPLQAVASPCRAHRPIPPPASPPQEEVSGASEETSPLQAEGLQKTLVSAEEMDTQQVKVYVLETRTGETAVAVERADGKRWRFLRNSIDFELECSADALQQWLDGLVSEQLPGLLTLLANEVNTRGETLKAKEMERNSLRGSEDYEFFGLDGQNCTDKDIERAYRKKSTKLHPDKGGDEESFNHMREKYEQLKSLRGEKQKKEGGGSIKWDARSRESMLHAHGELREQLVWITRHINEVEDELKDLRQRQATKYSLSWEA</sequence>